<proteinExistence type="predicted"/>
<dbReference type="AlphaFoldDB" id="A0A645JQW4"/>
<sequence length="46" mass="4863">MQEIAIGIPLMKLVGGPFDGLKVVTKAGAFGGEDAITYSIRKLKEV</sequence>
<gene>
    <name evidence="1" type="ORF">SDC9_212878</name>
</gene>
<dbReference type="InterPro" id="IPR042213">
    <property type="entry name" value="NBD_C_sf"/>
</dbReference>
<evidence type="ECO:0008006" key="2">
    <source>
        <dbReference type="Google" id="ProtNLM"/>
    </source>
</evidence>
<dbReference type="SUPFAM" id="SSF142764">
    <property type="entry name" value="YgbK-like"/>
    <property type="match status" value="1"/>
</dbReference>
<protein>
    <recommendedName>
        <fullName evidence="2">Four-carbon acid sugar kinase nucleotide binding domain-containing protein</fullName>
    </recommendedName>
</protein>
<accession>A0A645JQW4</accession>
<reference evidence="1" key="1">
    <citation type="submission" date="2019-08" db="EMBL/GenBank/DDBJ databases">
        <authorList>
            <person name="Kucharzyk K."/>
            <person name="Murdoch R.W."/>
            <person name="Higgins S."/>
            <person name="Loffler F."/>
        </authorList>
    </citation>
    <scope>NUCLEOTIDE SEQUENCE</scope>
</reference>
<comment type="caution">
    <text evidence="1">The sequence shown here is derived from an EMBL/GenBank/DDBJ whole genome shotgun (WGS) entry which is preliminary data.</text>
</comment>
<dbReference type="EMBL" id="VSSQ01146964">
    <property type="protein sequence ID" value="MPN65099.1"/>
    <property type="molecule type" value="Genomic_DNA"/>
</dbReference>
<organism evidence="1">
    <name type="scientific">bioreactor metagenome</name>
    <dbReference type="NCBI Taxonomy" id="1076179"/>
    <lineage>
        <taxon>unclassified sequences</taxon>
        <taxon>metagenomes</taxon>
        <taxon>ecological metagenomes</taxon>
    </lineage>
</organism>
<dbReference type="Gene3D" id="3.40.980.20">
    <property type="entry name" value="Four-carbon acid sugar kinase, nucleotide binding domain"/>
    <property type="match status" value="1"/>
</dbReference>
<name>A0A645JQW4_9ZZZZ</name>
<evidence type="ECO:0000313" key="1">
    <source>
        <dbReference type="EMBL" id="MPN65099.1"/>
    </source>
</evidence>